<keyword evidence="2" id="KW-1185">Reference proteome</keyword>
<name>A0A949TWU8_9CLOT</name>
<sequence length="90" mass="10570">MLKDVTYLTFFDIQDSERFFDVINNCVEPVILCIPTAQSTDLRFNFILQNFLTWIDPSGKIPEVKLKCTNPQDVEHLIQLMIENRISKTY</sequence>
<gene>
    <name evidence="1" type="ORF">I6U48_13835</name>
</gene>
<proteinExistence type="predicted"/>
<dbReference type="RefSeq" id="WP_218321051.1">
    <property type="nucleotide sequence ID" value="NZ_JAEEGC010000062.1"/>
</dbReference>
<comment type="caution">
    <text evidence="1">The sequence shown here is derived from an EMBL/GenBank/DDBJ whole genome shotgun (WGS) entry which is preliminary data.</text>
</comment>
<dbReference type="EMBL" id="JAEEGC010000062">
    <property type="protein sequence ID" value="MBV7273983.1"/>
    <property type="molecule type" value="Genomic_DNA"/>
</dbReference>
<protein>
    <submittedName>
        <fullName evidence="1">Uncharacterized protein</fullName>
    </submittedName>
</protein>
<evidence type="ECO:0000313" key="2">
    <source>
        <dbReference type="Proteomes" id="UP000694308"/>
    </source>
</evidence>
<accession>A0A949TWU8</accession>
<organism evidence="1 2">
    <name type="scientific">Clostridium thailandense</name>
    <dbReference type="NCBI Taxonomy" id="2794346"/>
    <lineage>
        <taxon>Bacteria</taxon>
        <taxon>Bacillati</taxon>
        <taxon>Bacillota</taxon>
        <taxon>Clostridia</taxon>
        <taxon>Eubacteriales</taxon>
        <taxon>Clostridiaceae</taxon>
        <taxon>Clostridium</taxon>
    </lineage>
</organism>
<dbReference type="Proteomes" id="UP000694308">
    <property type="component" value="Unassembled WGS sequence"/>
</dbReference>
<evidence type="ECO:0000313" key="1">
    <source>
        <dbReference type="EMBL" id="MBV7273983.1"/>
    </source>
</evidence>
<dbReference type="AlphaFoldDB" id="A0A949TWU8"/>
<reference evidence="1" key="1">
    <citation type="submission" date="2020-12" db="EMBL/GenBank/DDBJ databases">
        <title>Clostridium thailandense sp. nov., a novel acetogenic bacterium isolated from peat land soil in Thailand.</title>
        <authorList>
            <person name="Chaikitkaew S."/>
            <person name="Birkeland N.K."/>
        </authorList>
    </citation>
    <scope>NUCLEOTIDE SEQUENCE</scope>
    <source>
        <strain evidence="1">PL3</strain>
    </source>
</reference>